<dbReference type="AlphaFoldDB" id="A0A485LPZ2"/>
<dbReference type="GO" id="GO:0033565">
    <property type="term" value="C:ESCRT-0 complex"/>
    <property type="evidence" value="ECO:0007669"/>
    <property type="project" value="TreeGrafter"/>
</dbReference>
<evidence type="ECO:0000313" key="8">
    <source>
        <dbReference type="Proteomes" id="UP000332933"/>
    </source>
</evidence>
<keyword evidence="1" id="KW-0479">Metal-binding</keyword>
<evidence type="ECO:0000313" key="7">
    <source>
        <dbReference type="EMBL" id="VFU00895.1"/>
    </source>
</evidence>
<dbReference type="SMART" id="SM00064">
    <property type="entry name" value="FYVE"/>
    <property type="match status" value="1"/>
</dbReference>
<name>A0A485LPZ2_9STRA</name>
<feature type="domain" description="FYVE-type" evidence="5">
    <location>
        <begin position="1"/>
        <end position="59"/>
    </location>
</feature>
<dbReference type="PROSITE" id="PS50178">
    <property type="entry name" value="ZF_FYVE"/>
    <property type="match status" value="1"/>
</dbReference>
<reference evidence="7 8" key="1">
    <citation type="submission" date="2019-03" db="EMBL/GenBank/DDBJ databases">
        <authorList>
            <person name="Gaulin E."/>
            <person name="Dumas B."/>
        </authorList>
    </citation>
    <scope>NUCLEOTIDE SEQUENCE [LARGE SCALE GENOMIC DNA]</scope>
    <source>
        <strain evidence="7">CBS 568.67</strain>
    </source>
</reference>
<dbReference type="Proteomes" id="UP000332933">
    <property type="component" value="Unassembled WGS sequence"/>
</dbReference>
<dbReference type="SUPFAM" id="SSF57903">
    <property type="entry name" value="FYVE/PHD zinc finger"/>
    <property type="match status" value="1"/>
</dbReference>
<organism evidence="7 8">
    <name type="scientific">Aphanomyces stellatus</name>
    <dbReference type="NCBI Taxonomy" id="120398"/>
    <lineage>
        <taxon>Eukaryota</taxon>
        <taxon>Sar</taxon>
        <taxon>Stramenopiles</taxon>
        <taxon>Oomycota</taxon>
        <taxon>Saprolegniomycetes</taxon>
        <taxon>Saprolegniales</taxon>
        <taxon>Verrucalvaceae</taxon>
        <taxon>Aphanomyces</taxon>
    </lineage>
</organism>
<dbReference type="GO" id="GO:0008270">
    <property type="term" value="F:zinc ion binding"/>
    <property type="evidence" value="ECO:0007669"/>
    <property type="project" value="UniProtKB-KW"/>
</dbReference>
<dbReference type="EMBL" id="CAADRA010007409">
    <property type="protein sequence ID" value="VFU00895.1"/>
    <property type="molecule type" value="Genomic_DNA"/>
</dbReference>
<dbReference type="Gene3D" id="3.30.40.10">
    <property type="entry name" value="Zinc/RING finger domain, C3HC4 (zinc finger)"/>
    <property type="match status" value="1"/>
</dbReference>
<dbReference type="InterPro" id="IPR011011">
    <property type="entry name" value="Znf_FYVE_PHD"/>
</dbReference>
<dbReference type="EMBL" id="VJMH01007383">
    <property type="protein sequence ID" value="KAF0683693.1"/>
    <property type="molecule type" value="Genomic_DNA"/>
</dbReference>
<dbReference type="InterPro" id="IPR013083">
    <property type="entry name" value="Znf_RING/FYVE/PHD"/>
</dbReference>
<dbReference type="Gene3D" id="3.30.450.40">
    <property type="match status" value="1"/>
</dbReference>
<evidence type="ECO:0000256" key="1">
    <source>
        <dbReference type="ARBA" id="ARBA00022723"/>
    </source>
</evidence>
<dbReference type="InterPro" id="IPR000306">
    <property type="entry name" value="Znf_FYVE"/>
</dbReference>
<gene>
    <name evidence="7" type="primary">Aste57867_24255</name>
    <name evidence="6" type="ORF">As57867_024180</name>
    <name evidence="7" type="ORF">ASTE57867_24255</name>
</gene>
<dbReference type="PANTHER" id="PTHR47794:SF1">
    <property type="entry name" value="VACUOLAR PROTEIN SORTING-ASSOCIATED PROTEIN 27"/>
    <property type="match status" value="1"/>
</dbReference>
<dbReference type="OrthoDB" id="77655at2759"/>
<dbReference type="PANTHER" id="PTHR47794">
    <property type="entry name" value="VACUOLAR PROTEIN SORTING-ASSOCIATED PROTEIN 27"/>
    <property type="match status" value="1"/>
</dbReference>
<dbReference type="InterPro" id="IPR017455">
    <property type="entry name" value="Znf_FYVE-rel"/>
</dbReference>
<evidence type="ECO:0000313" key="6">
    <source>
        <dbReference type="EMBL" id="KAF0683693.1"/>
    </source>
</evidence>
<keyword evidence="8" id="KW-1185">Reference proteome</keyword>
<dbReference type="GO" id="GO:0032266">
    <property type="term" value="F:phosphatidylinositol-3-phosphate binding"/>
    <property type="evidence" value="ECO:0007669"/>
    <property type="project" value="TreeGrafter"/>
</dbReference>
<dbReference type="CDD" id="cd00065">
    <property type="entry name" value="FYVE_like_SF"/>
    <property type="match status" value="1"/>
</dbReference>
<keyword evidence="3" id="KW-0862">Zinc</keyword>
<proteinExistence type="predicted"/>
<keyword evidence="2 4" id="KW-0863">Zinc-finger</keyword>
<dbReference type="GO" id="GO:0043328">
    <property type="term" value="P:protein transport to vacuole involved in ubiquitin-dependent protein catabolic process via the multivesicular body sorting pathway"/>
    <property type="evidence" value="ECO:0007669"/>
    <property type="project" value="TreeGrafter"/>
</dbReference>
<dbReference type="InterPro" id="IPR029016">
    <property type="entry name" value="GAF-like_dom_sf"/>
</dbReference>
<protein>
    <submittedName>
        <fullName evidence="7">Aste57867_24255 protein</fullName>
    </submittedName>
</protein>
<evidence type="ECO:0000256" key="3">
    <source>
        <dbReference type="ARBA" id="ARBA00022833"/>
    </source>
</evidence>
<evidence type="ECO:0000256" key="4">
    <source>
        <dbReference type="PROSITE-ProRule" id="PRU00091"/>
    </source>
</evidence>
<dbReference type="SUPFAM" id="SSF55781">
    <property type="entry name" value="GAF domain-like"/>
    <property type="match status" value="1"/>
</dbReference>
<reference evidence="6" key="2">
    <citation type="submission" date="2019-06" db="EMBL/GenBank/DDBJ databases">
        <title>Genomics analysis of Aphanomyces spp. identifies a new class of oomycete effector associated with host adaptation.</title>
        <authorList>
            <person name="Gaulin E."/>
        </authorList>
    </citation>
    <scope>NUCLEOTIDE SEQUENCE</scope>
    <source>
        <strain evidence="6">CBS 578.67</strain>
    </source>
</reference>
<dbReference type="GO" id="GO:0043130">
    <property type="term" value="F:ubiquitin binding"/>
    <property type="evidence" value="ECO:0007669"/>
    <property type="project" value="TreeGrafter"/>
</dbReference>
<evidence type="ECO:0000256" key="2">
    <source>
        <dbReference type="ARBA" id="ARBA00022771"/>
    </source>
</evidence>
<accession>A0A485LPZ2</accession>
<sequence length="318" mass="34817">MAGRCSVCAKSFNAFRWSHTCRYCLEAVCSSCSAKTSTLHGTKLKKPKRVCLACFVDTKFHTAQPPPATFETNEDGEPLVSPPTLHTHHRTKPPLTLADLTIFTARFQHDATFFLLLEQAISAMECSMGLIQLIGARDVVVVTSYNVDDMPISMSRVDAGLVTLTAHPQLVQEAYHEDTCFVRIPLMLAATSCIGVLEVASPRGAMPPADVLKELLDIASTAAMVMQNTAMDYHQPKKSVSSRWRQHRGNSASTTSTCSLYSSSAGSFRDTTTDSTCSSAVSDMAEGMMEALLTMSKQTSHLIQNTKERRLHHQHCVV</sequence>
<dbReference type="GO" id="GO:0006623">
    <property type="term" value="P:protein targeting to vacuole"/>
    <property type="evidence" value="ECO:0007669"/>
    <property type="project" value="TreeGrafter"/>
</dbReference>
<evidence type="ECO:0000259" key="5">
    <source>
        <dbReference type="PROSITE" id="PS50178"/>
    </source>
</evidence>
<dbReference type="Pfam" id="PF01363">
    <property type="entry name" value="FYVE"/>
    <property type="match status" value="1"/>
</dbReference>